<dbReference type="InterPro" id="IPR040079">
    <property type="entry name" value="Glutathione_S-Trfase"/>
</dbReference>
<dbReference type="AlphaFoldDB" id="A0AAN9GMY6"/>
<dbReference type="Pfam" id="PF13417">
    <property type="entry name" value="GST_N_3"/>
    <property type="match status" value="1"/>
</dbReference>
<sequence length="253" mass="29154">MMATSNGEVEESTLNSSGTSSTLANIKKPLELYLVRISPPCRVVWMYLLQHNIPHVLIDVNFTADSLDLPDAMRQQAHREVPLLVDGNVVLFEGPVILNYLATTYTHHAGFGHGLTTRYVTESLCSWANSELHRAIGFKYIYPQFLEKYALPDHDHNEAMTEHALGDVTKHLETLEKRYLSSNHYLTGGRQTVADLFVATVLIQMEWTGFRFKLWPRVETWLARVRHAEFWDTVHVSHKEFVAELERNRFQFD</sequence>
<feature type="domain" description="GST C-terminal" evidence="5">
    <location>
        <begin position="114"/>
        <end position="245"/>
    </location>
</feature>
<dbReference type="CDD" id="cd00570">
    <property type="entry name" value="GST_N_family"/>
    <property type="match status" value="1"/>
</dbReference>
<reference evidence="6 7" key="1">
    <citation type="submission" date="2024-02" db="EMBL/GenBank/DDBJ databases">
        <title>Chromosome-scale genome assembly of the rough periwinkle Littorina saxatilis.</title>
        <authorList>
            <person name="De Jode A."/>
            <person name="Faria R."/>
            <person name="Formenti G."/>
            <person name="Sims Y."/>
            <person name="Smith T.P."/>
            <person name="Tracey A."/>
            <person name="Wood J.M.D."/>
            <person name="Zagrodzka Z.B."/>
            <person name="Johannesson K."/>
            <person name="Butlin R.K."/>
            <person name="Leder E.H."/>
        </authorList>
    </citation>
    <scope>NUCLEOTIDE SEQUENCE [LARGE SCALE GENOMIC DNA]</scope>
    <source>
        <strain evidence="6">Snail1</strain>
        <tissue evidence="6">Muscle</tissue>
    </source>
</reference>
<comment type="caution">
    <text evidence="6">The sequence shown here is derived from an EMBL/GenBank/DDBJ whole genome shotgun (WGS) entry which is preliminary data.</text>
</comment>
<dbReference type="PROSITE" id="PS50404">
    <property type="entry name" value="GST_NTER"/>
    <property type="match status" value="1"/>
</dbReference>
<dbReference type="Gene3D" id="1.20.1050.10">
    <property type="match status" value="1"/>
</dbReference>
<feature type="compositionally biased region" description="Low complexity" evidence="3">
    <location>
        <begin position="12"/>
        <end position="21"/>
    </location>
</feature>
<dbReference type="GO" id="GO:0005737">
    <property type="term" value="C:cytoplasm"/>
    <property type="evidence" value="ECO:0007669"/>
    <property type="project" value="UniProtKB-SubCell"/>
</dbReference>
<evidence type="ECO:0000256" key="1">
    <source>
        <dbReference type="ARBA" id="ARBA00004496"/>
    </source>
</evidence>
<accession>A0AAN9GMY6</accession>
<dbReference type="PANTHER" id="PTHR43917">
    <property type="match status" value="1"/>
</dbReference>
<name>A0AAN9GMY6_9CAEN</name>
<proteinExistence type="predicted"/>
<dbReference type="PANTHER" id="PTHR43917:SF8">
    <property type="entry name" value="GH16740P-RELATED"/>
    <property type="match status" value="1"/>
</dbReference>
<dbReference type="GO" id="GO:0006749">
    <property type="term" value="P:glutathione metabolic process"/>
    <property type="evidence" value="ECO:0007669"/>
    <property type="project" value="TreeGrafter"/>
</dbReference>
<dbReference type="SFLD" id="SFLDS00019">
    <property type="entry name" value="Glutathione_Transferase_(cytos"/>
    <property type="match status" value="1"/>
</dbReference>
<dbReference type="InterPro" id="IPR051369">
    <property type="entry name" value="GST_Theta"/>
</dbReference>
<dbReference type="InterPro" id="IPR036282">
    <property type="entry name" value="Glutathione-S-Trfase_C_sf"/>
</dbReference>
<evidence type="ECO:0000256" key="3">
    <source>
        <dbReference type="SAM" id="MobiDB-lite"/>
    </source>
</evidence>
<feature type="domain" description="GST N-terminal" evidence="4">
    <location>
        <begin position="28"/>
        <end position="109"/>
    </location>
</feature>
<dbReference type="Pfam" id="PF13410">
    <property type="entry name" value="GST_C_2"/>
    <property type="match status" value="1"/>
</dbReference>
<evidence type="ECO:0000313" key="7">
    <source>
        <dbReference type="Proteomes" id="UP001374579"/>
    </source>
</evidence>
<evidence type="ECO:0000256" key="2">
    <source>
        <dbReference type="ARBA" id="ARBA00022490"/>
    </source>
</evidence>
<comment type="subcellular location">
    <subcellularLocation>
        <location evidence="1">Cytoplasm</location>
    </subcellularLocation>
</comment>
<evidence type="ECO:0000259" key="5">
    <source>
        <dbReference type="PROSITE" id="PS50405"/>
    </source>
</evidence>
<dbReference type="PROSITE" id="PS50405">
    <property type="entry name" value="GST_CTER"/>
    <property type="match status" value="1"/>
</dbReference>
<keyword evidence="2" id="KW-0963">Cytoplasm</keyword>
<feature type="region of interest" description="Disordered" evidence="3">
    <location>
        <begin position="1"/>
        <end position="21"/>
    </location>
</feature>
<dbReference type="InterPro" id="IPR036249">
    <property type="entry name" value="Thioredoxin-like_sf"/>
</dbReference>
<gene>
    <name evidence="6" type="ORF">V1264_000627</name>
</gene>
<dbReference type="SUPFAM" id="SSF52833">
    <property type="entry name" value="Thioredoxin-like"/>
    <property type="match status" value="1"/>
</dbReference>
<dbReference type="InterPro" id="IPR004045">
    <property type="entry name" value="Glutathione_S-Trfase_N"/>
</dbReference>
<dbReference type="Proteomes" id="UP001374579">
    <property type="component" value="Unassembled WGS sequence"/>
</dbReference>
<evidence type="ECO:0000313" key="6">
    <source>
        <dbReference type="EMBL" id="KAK7114587.1"/>
    </source>
</evidence>
<protein>
    <submittedName>
        <fullName evidence="6">Uncharacterized protein</fullName>
    </submittedName>
</protein>
<dbReference type="SFLD" id="SFLDG00358">
    <property type="entry name" value="Main_(cytGST)"/>
    <property type="match status" value="1"/>
</dbReference>
<dbReference type="Gene3D" id="3.40.30.10">
    <property type="entry name" value="Glutaredoxin"/>
    <property type="match status" value="1"/>
</dbReference>
<keyword evidence="7" id="KW-1185">Reference proteome</keyword>
<evidence type="ECO:0000259" key="4">
    <source>
        <dbReference type="PROSITE" id="PS50404"/>
    </source>
</evidence>
<dbReference type="SUPFAM" id="SSF47616">
    <property type="entry name" value="GST C-terminal domain-like"/>
    <property type="match status" value="1"/>
</dbReference>
<dbReference type="InterPro" id="IPR010987">
    <property type="entry name" value="Glutathione-S-Trfase_C-like"/>
</dbReference>
<dbReference type="EMBL" id="JBAMIC010000001">
    <property type="protein sequence ID" value="KAK7114587.1"/>
    <property type="molecule type" value="Genomic_DNA"/>
</dbReference>
<organism evidence="6 7">
    <name type="scientific">Littorina saxatilis</name>
    <dbReference type="NCBI Taxonomy" id="31220"/>
    <lineage>
        <taxon>Eukaryota</taxon>
        <taxon>Metazoa</taxon>
        <taxon>Spiralia</taxon>
        <taxon>Lophotrochozoa</taxon>
        <taxon>Mollusca</taxon>
        <taxon>Gastropoda</taxon>
        <taxon>Caenogastropoda</taxon>
        <taxon>Littorinimorpha</taxon>
        <taxon>Littorinoidea</taxon>
        <taxon>Littorinidae</taxon>
        <taxon>Littorina</taxon>
    </lineage>
</organism>
<dbReference type="GO" id="GO:0004364">
    <property type="term" value="F:glutathione transferase activity"/>
    <property type="evidence" value="ECO:0007669"/>
    <property type="project" value="TreeGrafter"/>
</dbReference>